<accession>A0A377R4Q8</accession>
<name>A0A377R4Q8_9NEIS</name>
<dbReference type="EMBL" id="UGJJ01000006">
    <property type="protein sequence ID" value="STR03461.1"/>
    <property type="molecule type" value="Genomic_DNA"/>
</dbReference>
<evidence type="ECO:0000313" key="2">
    <source>
        <dbReference type="EMBL" id="STR03461.1"/>
    </source>
</evidence>
<evidence type="ECO:0008006" key="4">
    <source>
        <dbReference type="Google" id="ProtNLM"/>
    </source>
</evidence>
<feature type="signal peptide" evidence="1">
    <location>
        <begin position="1"/>
        <end position="19"/>
    </location>
</feature>
<reference evidence="2 3" key="1">
    <citation type="submission" date="2018-06" db="EMBL/GenBank/DDBJ databases">
        <authorList>
            <consortium name="Pathogen Informatics"/>
            <person name="Doyle S."/>
        </authorList>
    </citation>
    <scope>NUCLEOTIDE SEQUENCE [LARGE SCALE GENOMIC DNA]</scope>
    <source>
        <strain evidence="2 3">NCTC13336</strain>
    </source>
</reference>
<feature type="chain" id="PRO_5016895060" description="Lipoprotein" evidence="1">
    <location>
        <begin position="20"/>
        <end position="183"/>
    </location>
</feature>
<sequence length="183" mass="19478">MKKSVLLFAAFFACAAAHADGGKSSAQAAEKNVSGQHGAASAVSQAQDAVRRYQKSEGAGSREILSEEAKLAPRERITGIVRFTAGRTYNIAGRCGSGCGNMSLKLYDSGVYLDLIDEDSINGLLVKQDPRTTKEPELSWKAEKNGRYTAVLTMKECAAASCAAALQIFEGTKSLVQVGIRIR</sequence>
<dbReference type="OrthoDB" id="8609086at2"/>
<keyword evidence="3" id="KW-1185">Reference proteome</keyword>
<dbReference type="AlphaFoldDB" id="A0A377R4Q8"/>
<protein>
    <recommendedName>
        <fullName evidence="4">Lipoprotein</fullName>
    </recommendedName>
</protein>
<keyword evidence="1" id="KW-0732">Signal</keyword>
<dbReference type="Proteomes" id="UP000254293">
    <property type="component" value="Unassembled WGS sequence"/>
</dbReference>
<proteinExistence type="predicted"/>
<dbReference type="RefSeq" id="WP_115309310.1">
    <property type="nucleotide sequence ID" value="NZ_UGJJ01000006.1"/>
</dbReference>
<evidence type="ECO:0000313" key="3">
    <source>
        <dbReference type="Proteomes" id="UP000254293"/>
    </source>
</evidence>
<evidence type="ECO:0000256" key="1">
    <source>
        <dbReference type="SAM" id="SignalP"/>
    </source>
</evidence>
<gene>
    <name evidence="2" type="ORF">NCTC13336_02389</name>
</gene>
<organism evidence="2 3">
    <name type="scientific">Kingella potus</name>
    <dbReference type="NCBI Taxonomy" id="265175"/>
    <lineage>
        <taxon>Bacteria</taxon>
        <taxon>Pseudomonadati</taxon>
        <taxon>Pseudomonadota</taxon>
        <taxon>Betaproteobacteria</taxon>
        <taxon>Neisseriales</taxon>
        <taxon>Neisseriaceae</taxon>
        <taxon>Kingella</taxon>
    </lineage>
</organism>